<evidence type="ECO:0000313" key="6">
    <source>
        <dbReference type="Proteomes" id="UP000184073"/>
    </source>
</evidence>
<evidence type="ECO:0000256" key="4">
    <source>
        <dbReference type="RuleBase" id="RU000363"/>
    </source>
</evidence>
<dbReference type="PRINTS" id="PR00081">
    <property type="entry name" value="GDHRDH"/>
</dbReference>
<dbReference type="Proteomes" id="UP000184073">
    <property type="component" value="Unassembled WGS sequence"/>
</dbReference>
<dbReference type="GO" id="GO:0006654">
    <property type="term" value="P:phosphatidic acid biosynthetic process"/>
    <property type="evidence" value="ECO:0007669"/>
    <property type="project" value="TreeGrafter"/>
</dbReference>
<evidence type="ECO:0000256" key="3">
    <source>
        <dbReference type="ARBA" id="ARBA00023002"/>
    </source>
</evidence>
<dbReference type="Gene3D" id="3.40.50.720">
    <property type="entry name" value="NAD(P)-binding Rossmann-like Domain"/>
    <property type="match status" value="1"/>
</dbReference>
<dbReference type="PRINTS" id="PR00080">
    <property type="entry name" value="SDRFAMILY"/>
</dbReference>
<proteinExistence type="inferred from homology"/>
<dbReference type="VEuPathDB" id="FungiDB:ASPVEDRAFT_53850"/>
<dbReference type="GeneID" id="63730362"/>
<accession>A0A1L9PPM0</accession>
<dbReference type="EMBL" id="KV878130">
    <property type="protein sequence ID" value="OJJ03443.1"/>
    <property type="molecule type" value="Genomic_DNA"/>
</dbReference>
<dbReference type="GO" id="GO:0004806">
    <property type="term" value="F:triacylglycerol lipase activity"/>
    <property type="evidence" value="ECO:0007669"/>
    <property type="project" value="TreeGrafter"/>
</dbReference>
<dbReference type="InterPro" id="IPR036291">
    <property type="entry name" value="NAD(P)-bd_dom_sf"/>
</dbReference>
<organism evidence="5 6">
    <name type="scientific">Aspergillus versicolor CBS 583.65</name>
    <dbReference type="NCBI Taxonomy" id="1036611"/>
    <lineage>
        <taxon>Eukaryota</taxon>
        <taxon>Fungi</taxon>
        <taxon>Dikarya</taxon>
        <taxon>Ascomycota</taxon>
        <taxon>Pezizomycotina</taxon>
        <taxon>Eurotiomycetes</taxon>
        <taxon>Eurotiomycetidae</taxon>
        <taxon>Eurotiales</taxon>
        <taxon>Aspergillaceae</taxon>
        <taxon>Aspergillus</taxon>
        <taxon>Aspergillus subgen. Nidulantes</taxon>
    </lineage>
</organism>
<name>A0A1L9PPM0_ASPVE</name>
<gene>
    <name evidence="5" type="ORF">ASPVEDRAFT_53850</name>
</gene>
<keyword evidence="6" id="KW-1185">Reference proteome</keyword>
<dbReference type="PROSITE" id="PS00061">
    <property type="entry name" value="ADH_SHORT"/>
    <property type="match status" value="1"/>
</dbReference>
<comment type="similarity">
    <text evidence="1 4">Belongs to the short-chain dehydrogenases/reductases (SDR) family.</text>
</comment>
<dbReference type="Pfam" id="PF00106">
    <property type="entry name" value="adh_short"/>
    <property type="match status" value="1"/>
</dbReference>
<evidence type="ECO:0000256" key="1">
    <source>
        <dbReference type="ARBA" id="ARBA00006484"/>
    </source>
</evidence>
<dbReference type="InterPro" id="IPR020904">
    <property type="entry name" value="Sc_DH/Rdtase_CS"/>
</dbReference>
<sequence length="284" mass="30769">MSPKSVLVTGCSEGGIGDALAKEFSRRGLRVFATARDPAKMEQLKAMGLETIQLDVVDKDSVSNAVETVRTATGGSLDFLVNNSGSGYSMPLLDANIEVTRRMFDVNVLAVVSVTQAFAPLLMASKGAVINIGSIAGKGPFPFQGFYNASKAAVNLLTDQLRIELEPFGIKVILVVSGTVRTRFFQNLPESQLPEHSIYGPARKEVEYILSGSVAQSSAMEVAQFAQRVVHNALKDRPTVYHWVGGSVASVWTVSTLLWHTAWDFLLPKYYNLASVGEKVRLSL</sequence>
<dbReference type="RefSeq" id="XP_040669205.1">
    <property type="nucleotide sequence ID" value="XM_040814851.1"/>
</dbReference>
<evidence type="ECO:0000256" key="2">
    <source>
        <dbReference type="ARBA" id="ARBA00022857"/>
    </source>
</evidence>
<dbReference type="STRING" id="1036611.A0A1L9PPM0"/>
<dbReference type="CDD" id="cd05374">
    <property type="entry name" value="17beta-HSD-like_SDR_c"/>
    <property type="match status" value="1"/>
</dbReference>
<dbReference type="GO" id="GO:0005783">
    <property type="term" value="C:endoplasmic reticulum"/>
    <property type="evidence" value="ECO:0007669"/>
    <property type="project" value="TreeGrafter"/>
</dbReference>
<dbReference type="FunFam" id="3.40.50.720:FF:000261">
    <property type="entry name" value="NADPH-dependent 1-acyldihydroxyacetone phosphate reductase"/>
    <property type="match status" value="1"/>
</dbReference>
<dbReference type="PANTHER" id="PTHR44169:SF3">
    <property type="entry name" value="SHORT-CHAIN DEHYDROGENASE SRDE"/>
    <property type="match status" value="1"/>
</dbReference>
<dbReference type="GO" id="GO:0044550">
    <property type="term" value="P:secondary metabolite biosynthetic process"/>
    <property type="evidence" value="ECO:0007669"/>
    <property type="project" value="UniProtKB-ARBA"/>
</dbReference>
<dbReference type="GO" id="GO:0005811">
    <property type="term" value="C:lipid droplet"/>
    <property type="evidence" value="ECO:0007669"/>
    <property type="project" value="TreeGrafter"/>
</dbReference>
<keyword evidence="2" id="KW-0521">NADP</keyword>
<dbReference type="AlphaFoldDB" id="A0A1L9PPM0"/>
<dbReference type="InterPro" id="IPR002347">
    <property type="entry name" value="SDR_fam"/>
</dbReference>
<protein>
    <submittedName>
        <fullName evidence="5">Uncharacterized protein</fullName>
    </submittedName>
</protein>
<dbReference type="OrthoDB" id="2102561at2759"/>
<reference evidence="6" key="1">
    <citation type="journal article" date="2017" name="Genome Biol.">
        <title>Comparative genomics reveals high biological diversity and specific adaptations in the industrially and medically important fungal genus Aspergillus.</title>
        <authorList>
            <person name="de Vries R.P."/>
            <person name="Riley R."/>
            <person name="Wiebenga A."/>
            <person name="Aguilar-Osorio G."/>
            <person name="Amillis S."/>
            <person name="Uchima C.A."/>
            <person name="Anderluh G."/>
            <person name="Asadollahi M."/>
            <person name="Askin M."/>
            <person name="Barry K."/>
            <person name="Battaglia E."/>
            <person name="Bayram O."/>
            <person name="Benocci T."/>
            <person name="Braus-Stromeyer S.A."/>
            <person name="Caldana C."/>
            <person name="Canovas D."/>
            <person name="Cerqueira G.C."/>
            <person name="Chen F."/>
            <person name="Chen W."/>
            <person name="Choi C."/>
            <person name="Clum A."/>
            <person name="Dos Santos R.A."/>
            <person name="Damasio A.R."/>
            <person name="Diallinas G."/>
            <person name="Emri T."/>
            <person name="Fekete E."/>
            <person name="Flipphi M."/>
            <person name="Freyberg S."/>
            <person name="Gallo A."/>
            <person name="Gournas C."/>
            <person name="Habgood R."/>
            <person name="Hainaut M."/>
            <person name="Harispe M.L."/>
            <person name="Henrissat B."/>
            <person name="Hilden K.S."/>
            <person name="Hope R."/>
            <person name="Hossain A."/>
            <person name="Karabika E."/>
            <person name="Karaffa L."/>
            <person name="Karanyi Z."/>
            <person name="Krasevec N."/>
            <person name="Kuo A."/>
            <person name="Kusch H."/>
            <person name="LaButti K."/>
            <person name="Lagendijk E.L."/>
            <person name="Lapidus A."/>
            <person name="Levasseur A."/>
            <person name="Lindquist E."/>
            <person name="Lipzen A."/>
            <person name="Logrieco A.F."/>
            <person name="MacCabe A."/>
            <person name="Maekelae M.R."/>
            <person name="Malavazi I."/>
            <person name="Melin P."/>
            <person name="Meyer V."/>
            <person name="Mielnichuk N."/>
            <person name="Miskei M."/>
            <person name="Molnar A.P."/>
            <person name="Mule G."/>
            <person name="Ngan C.Y."/>
            <person name="Orejas M."/>
            <person name="Orosz E."/>
            <person name="Ouedraogo J.P."/>
            <person name="Overkamp K.M."/>
            <person name="Park H.-S."/>
            <person name="Perrone G."/>
            <person name="Piumi F."/>
            <person name="Punt P.J."/>
            <person name="Ram A.F."/>
            <person name="Ramon A."/>
            <person name="Rauscher S."/>
            <person name="Record E."/>
            <person name="Riano-Pachon D.M."/>
            <person name="Robert V."/>
            <person name="Roehrig J."/>
            <person name="Ruller R."/>
            <person name="Salamov A."/>
            <person name="Salih N.S."/>
            <person name="Samson R.A."/>
            <person name="Sandor E."/>
            <person name="Sanguinetti M."/>
            <person name="Schuetze T."/>
            <person name="Sepcic K."/>
            <person name="Shelest E."/>
            <person name="Sherlock G."/>
            <person name="Sophianopoulou V."/>
            <person name="Squina F.M."/>
            <person name="Sun H."/>
            <person name="Susca A."/>
            <person name="Todd R.B."/>
            <person name="Tsang A."/>
            <person name="Unkles S.E."/>
            <person name="van de Wiele N."/>
            <person name="van Rossen-Uffink D."/>
            <person name="Oliveira J.V."/>
            <person name="Vesth T.C."/>
            <person name="Visser J."/>
            <person name="Yu J.-H."/>
            <person name="Zhou M."/>
            <person name="Andersen M.R."/>
            <person name="Archer D.B."/>
            <person name="Baker S.E."/>
            <person name="Benoit I."/>
            <person name="Brakhage A.A."/>
            <person name="Braus G.H."/>
            <person name="Fischer R."/>
            <person name="Frisvad J.C."/>
            <person name="Goldman G.H."/>
            <person name="Houbraken J."/>
            <person name="Oakley B."/>
            <person name="Pocsi I."/>
            <person name="Scazzocchio C."/>
            <person name="Seiboth B."/>
            <person name="vanKuyk P.A."/>
            <person name="Wortman J."/>
            <person name="Dyer P.S."/>
            <person name="Grigoriev I.V."/>
        </authorList>
    </citation>
    <scope>NUCLEOTIDE SEQUENCE [LARGE SCALE GENOMIC DNA]</scope>
    <source>
        <strain evidence="6">CBS 583.65</strain>
    </source>
</reference>
<evidence type="ECO:0000313" key="5">
    <source>
        <dbReference type="EMBL" id="OJJ03443.1"/>
    </source>
</evidence>
<keyword evidence="3" id="KW-0560">Oxidoreductase</keyword>
<dbReference type="GO" id="GO:0000140">
    <property type="term" value="F:acylglycerone-phosphate reductase (NADP+) activity"/>
    <property type="evidence" value="ECO:0007669"/>
    <property type="project" value="TreeGrafter"/>
</dbReference>
<dbReference type="SUPFAM" id="SSF51735">
    <property type="entry name" value="NAD(P)-binding Rossmann-fold domains"/>
    <property type="match status" value="1"/>
</dbReference>
<dbReference type="GO" id="GO:0019433">
    <property type="term" value="P:triglyceride catabolic process"/>
    <property type="evidence" value="ECO:0007669"/>
    <property type="project" value="TreeGrafter"/>
</dbReference>
<dbReference type="PANTHER" id="PTHR44169">
    <property type="entry name" value="NADPH-DEPENDENT 1-ACYLDIHYDROXYACETONE PHOSPHATE REDUCTASE"/>
    <property type="match status" value="1"/>
</dbReference>